<dbReference type="EMBL" id="WXFA01000006">
    <property type="protein sequence ID" value="MBM3091507.1"/>
    <property type="molecule type" value="Genomic_DNA"/>
</dbReference>
<name>A0AAW4FLL3_9HYPH</name>
<dbReference type="InterPro" id="IPR038578">
    <property type="entry name" value="GT29-like_sf"/>
</dbReference>
<dbReference type="Proteomes" id="UP000744980">
    <property type="component" value="Unassembled WGS sequence"/>
</dbReference>
<sequence length="215" mass="22929">MMSGRTIMIVGNGEVPEGAAATIDTADVVIRFNDCRSVGTGGARTDIVAVCNTGRPALAMLGGGRWKNSAAVRQAREIWSVRSAEKFAGMRAALAETHPDLDDFCDDYTCGFESFTTATGRVHRVVPLAAHEQLDRDLSRFAPTPYVVPSSGMVVIADVLSGFASADDLVVLAGFGHVGWEWHPFAAERRYVDALAAEGRLRRLSPSSSDLSQGA</sequence>
<keyword evidence="2" id="KW-1185">Reference proteome</keyword>
<evidence type="ECO:0000313" key="1">
    <source>
        <dbReference type="EMBL" id="MBM3091507.1"/>
    </source>
</evidence>
<organism evidence="1 2">
    <name type="scientific">Ensifer canadensis</name>
    <dbReference type="NCBI Taxonomy" id="555315"/>
    <lineage>
        <taxon>Bacteria</taxon>
        <taxon>Pseudomonadati</taxon>
        <taxon>Pseudomonadota</taxon>
        <taxon>Alphaproteobacteria</taxon>
        <taxon>Hyphomicrobiales</taxon>
        <taxon>Rhizobiaceae</taxon>
        <taxon>Sinorhizobium/Ensifer group</taxon>
        <taxon>Ensifer</taxon>
    </lineage>
</organism>
<dbReference type="RefSeq" id="WP_025428135.1">
    <property type="nucleotide sequence ID" value="NZ_CP083370.1"/>
</dbReference>
<reference evidence="1 2" key="1">
    <citation type="submission" date="2020-01" db="EMBL/GenBank/DDBJ databases">
        <title>Draft genome assembly of Ensifer adhaerens T173.</title>
        <authorList>
            <person name="Craig J.E."/>
            <person name="Stinchcombe J.R."/>
        </authorList>
    </citation>
    <scope>NUCLEOTIDE SEQUENCE [LARGE SCALE GENOMIC DNA]</scope>
    <source>
        <strain evidence="1 2">T173</strain>
    </source>
</reference>
<dbReference type="Gene3D" id="3.90.1480.20">
    <property type="entry name" value="Glycosyl transferase family 29"/>
    <property type="match status" value="1"/>
</dbReference>
<dbReference type="AlphaFoldDB" id="A0AAW4FLL3"/>
<gene>
    <name evidence="1" type="ORF">GFB56_11840</name>
</gene>
<evidence type="ECO:0000313" key="2">
    <source>
        <dbReference type="Proteomes" id="UP000744980"/>
    </source>
</evidence>
<comment type="caution">
    <text evidence="1">The sequence shown here is derived from an EMBL/GenBank/DDBJ whole genome shotgun (WGS) entry which is preliminary data.</text>
</comment>
<proteinExistence type="predicted"/>
<accession>A0AAW4FLL3</accession>
<protein>
    <submittedName>
        <fullName evidence="1">Urease operon accessory protein</fullName>
    </submittedName>
</protein>